<dbReference type="Proteomes" id="UP001165060">
    <property type="component" value="Unassembled WGS sequence"/>
</dbReference>
<organism evidence="1 2">
    <name type="scientific">Tetraparma gracilis</name>
    <dbReference type="NCBI Taxonomy" id="2962635"/>
    <lineage>
        <taxon>Eukaryota</taxon>
        <taxon>Sar</taxon>
        <taxon>Stramenopiles</taxon>
        <taxon>Ochrophyta</taxon>
        <taxon>Bolidophyceae</taxon>
        <taxon>Parmales</taxon>
        <taxon>Triparmaceae</taxon>
        <taxon>Tetraparma</taxon>
    </lineage>
</organism>
<gene>
    <name evidence="1" type="ORF">TeGR_g8320</name>
</gene>
<evidence type="ECO:0000313" key="1">
    <source>
        <dbReference type="EMBL" id="GMI31024.1"/>
    </source>
</evidence>
<evidence type="ECO:0008006" key="3">
    <source>
        <dbReference type="Google" id="ProtNLM"/>
    </source>
</evidence>
<reference evidence="1 2" key="1">
    <citation type="journal article" date="2023" name="Commun. Biol.">
        <title>Genome analysis of Parmales, the sister group of diatoms, reveals the evolutionary specialization of diatoms from phago-mixotrophs to photoautotrophs.</title>
        <authorList>
            <person name="Ban H."/>
            <person name="Sato S."/>
            <person name="Yoshikawa S."/>
            <person name="Yamada K."/>
            <person name="Nakamura Y."/>
            <person name="Ichinomiya M."/>
            <person name="Sato N."/>
            <person name="Blanc-Mathieu R."/>
            <person name="Endo H."/>
            <person name="Kuwata A."/>
            <person name="Ogata H."/>
        </authorList>
    </citation>
    <scope>NUCLEOTIDE SEQUENCE [LARGE SCALE GENOMIC DNA]</scope>
</reference>
<dbReference type="EMBL" id="BRYB01001682">
    <property type="protein sequence ID" value="GMI31024.1"/>
    <property type="molecule type" value="Genomic_DNA"/>
</dbReference>
<comment type="caution">
    <text evidence="1">The sequence shown here is derived from an EMBL/GenBank/DDBJ whole genome shotgun (WGS) entry which is preliminary data.</text>
</comment>
<dbReference type="InterPro" id="IPR016024">
    <property type="entry name" value="ARM-type_fold"/>
</dbReference>
<dbReference type="SUPFAM" id="SSF48371">
    <property type="entry name" value="ARM repeat"/>
    <property type="match status" value="1"/>
</dbReference>
<name>A0ABQ6MQN8_9STRA</name>
<evidence type="ECO:0000313" key="2">
    <source>
        <dbReference type="Proteomes" id="UP001165060"/>
    </source>
</evidence>
<keyword evidence="2" id="KW-1185">Reference proteome</keyword>
<sequence>MAAAAVSSLRQILAQHPTSGDEFHRELDANLGRLAAQIKAATPDVVLGMMDDLLPLLLDVGELVQDDDQEDDDQDPDSLERVLLALNDTSKEVADRLYASLRQGVVARRLGAIECLSCMTSEDDVRKVLGDDTLLQALAGNFMVSRLHLAAASTIFASLDIAGVFHYLDVYADAVRTWPDNYACAFFVALSEHEPVTVWQQPQFIDAIIGVLSSDQDDGDKSFYAMQTLTNLAAVPEIAEAMRATPRLITAMCLPKVAEYDFYRCLCALFLVLPVGNDNEFIVVSAPCRNHVSIVTELLRGCPSRVQENREGWAWEQPPPGLPDGWDAYPLTPLQVAQMSGCDDIVPIVASVVREVASGALDKGWSLQHVLGYSEAEKVAARRCRVTTLLCLRDRGFPRVWGEGEEAAAKSWRTGAQRYYRECADVWYHILKFAF</sequence>
<protein>
    <recommendedName>
        <fullName evidence="3">26S proteasome non-ATPase regulatory subunit 5</fullName>
    </recommendedName>
</protein>
<accession>A0ABQ6MQN8</accession>
<proteinExistence type="predicted"/>